<dbReference type="PIRSF" id="PIRSF000390">
    <property type="entry name" value="PLP_StrS"/>
    <property type="match status" value="1"/>
</dbReference>
<protein>
    <submittedName>
        <fullName evidence="2">DegT/DnrJ/EryC1/StrS aminotransferase</fullName>
        <ecNumber evidence="2">2.6.1.50</ecNumber>
    </submittedName>
</protein>
<dbReference type="EC" id="2.6.1.50" evidence="2"/>
<evidence type="ECO:0000256" key="1">
    <source>
        <dbReference type="RuleBase" id="RU004508"/>
    </source>
</evidence>
<dbReference type="InterPro" id="IPR015421">
    <property type="entry name" value="PyrdxlP-dep_Trfase_major"/>
</dbReference>
<dbReference type="CDD" id="cd00616">
    <property type="entry name" value="AHBA_syn"/>
    <property type="match status" value="1"/>
</dbReference>
<dbReference type="GO" id="GO:0030170">
    <property type="term" value="F:pyridoxal phosphate binding"/>
    <property type="evidence" value="ECO:0007669"/>
    <property type="project" value="TreeGrafter"/>
</dbReference>
<proteinExistence type="inferred from homology"/>
<dbReference type="InterPro" id="IPR015424">
    <property type="entry name" value="PyrdxlP-dep_Trfase"/>
</dbReference>
<keyword evidence="2" id="KW-0032">Aminotransferase</keyword>
<reference evidence="2 3" key="1">
    <citation type="submission" date="2016-01" db="EMBL/GenBank/DDBJ databases">
        <authorList>
            <person name="Manzoor S."/>
        </authorList>
    </citation>
    <scope>NUCLEOTIDE SEQUENCE [LARGE SCALE GENOMIC DNA]</scope>
    <source>
        <strain evidence="2">Methanoculleus sp MAB1</strain>
    </source>
</reference>
<dbReference type="InterPro" id="IPR000653">
    <property type="entry name" value="DegT/StrS_aminotransferase"/>
</dbReference>
<keyword evidence="1" id="KW-0663">Pyridoxal phosphate</keyword>
<accession>A0A0X3BN71</accession>
<dbReference type="Proteomes" id="UP000069850">
    <property type="component" value="Chromosome 1"/>
</dbReference>
<dbReference type="OrthoDB" id="10355at2157"/>
<dbReference type="GO" id="GO:0047310">
    <property type="term" value="F:glutamine-scyllo-inositol transaminase activity"/>
    <property type="evidence" value="ECO:0007669"/>
    <property type="project" value="UniProtKB-EC"/>
</dbReference>
<dbReference type="GeneID" id="27137996"/>
<keyword evidence="2" id="KW-0808">Transferase</keyword>
<dbReference type="InterPro" id="IPR015422">
    <property type="entry name" value="PyrdxlP-dep_Trfase_small"/>
</dbReference>
<dbReference type="AlphaFoldDB" id="A0A0X3BN71"/>
<dbReference type="KEGG" id="mema:MMAB1_2324"/>
<dbReference type="Gene3D" id="3.90.1150.10">
    <property type="entry name" value="Aspartate Aminotransferase, domain 1"/>
    <property type="match status" value="1"/>
</dbReference>
<sequence length="375" mass="41748">MQVPLFQIFWNDGDIEKIGDVIKRGMFWTTGPDVEKFERAICDYIGARYCTTFNSGTSALHAGLLAHGIHAGDEVIVPSFTFIATANAPLMVGAKPVFADIKRENLGLDPEDVQEKITKRTKAIIPVHYGGCPCSVEALREIAADHNLLLFEDAAEAFGAEVQDTKVGTFGDLAMFSFCQNKIITTGEGGAIVTDSKELDERLRLIRSHGRQEHGNYFSSPECPDYVGLGFNFRMPDILASLGLGQLENVDKIIAMRRRCAECYRQELSEISWIKVLETPPGDFNVYQLFSVLTDDAGMTREDVIKQLQDFNIASKVYFSPVHLTRYYRDTFGYTGGELPVTEEIAGKILSLPMYPALQRPEIAYIAHVLRNLGD</sequence>
<dbReference type="PANTHER" id="PTHR30244">
    <property type="entry name" value="TRANSAMINASE"/>
    <property type="match status" value="1"/>
</dbReference>
<dbReference type="PANTHER" id="PTHR30244:SF34">
    <property type="entry name" value="DTDP-4-AMINO-4,6-DIDEOXYGALACTOSE TRANSAMINASE"/>
    <property type="match status" value="1"/>
</dbReference>
<organism evidence="2 3">
    <name type="scientific">Methanoculleus bourgensis</name>
    <dbReference type="NCBI Taxonomy" id="83986"/>
    <lineage>
        <taxon>Archaea</taxon>
        <taxon>Methanobacteriati</taxon>
        <taxon>Methanobacteriota</taxon>
        <taxon>Stenosarchaea group</taxon>
        <taxon>Methanomicrobia</taxon>
        <taxon>Methanomicrobiales</taxon>
        <taxon>Methanomicrobiaceae</taxon>
        <taxon>Methanoculleus</taxon>
    </lineage>
</organism>
<comment type="similarity">
    <text evidence="1">Belongs to the DegT/DnrJ/EryC1 family.</text>
</comment>
<evidence type="ECO:0000313" key="2">
    <source>
        <dbReference type="EMBL" id="CVK33537.1"/>
    </source>
</evidence>
<dbReference type="RefSeq" id="WP_062264587.1">
    <property type="nucleotide sequence ID" value="NZ_LT158599.1"/>
</dbReference>
<dbReference type="EMBL" id="LT158599">
    <property type="protein sequence ID" value="CVK33537.1"/>
    <property type="molecule type" value="Genomic_DNA"/>
</dbReference>
<evidence type="ECO:0000313" key="3">
    <source>
        <dbReference type="Proteomes" id="UP000069850"/>
    </source>
</evidence>
<dbReference type="Pfam" id="PF01041">
    <property type="entry name" value="DegT_DnrJ_EryC1"/>
    <property type="match status" value="1"/>
</dbReference>
<gene>
    <name evidence="2" type="primary">pseC</name>
    <name evidence="2" type="ORF">MMAB1_2324</name>
</gene>
<dbReference type="SUPFAM" id="SSF53383">
    <property type="entry name" value="PLP-dependent transferases"/>
    <property type="match status" value="1"/>
</dbReference>
<name>A0A0X3BN71_9EURY</name>
<dbReference type="Gene3D" id="3.40.640.10">
    <property type="entry name" value="Type I PLP-dependent aspartate aminotransferase-like (Major domain)"/>
    <property type="match status" value="1"/>
</dbReference>
<dbReference type="GO" id="GO:0000271">
    <property type="term" value="P:polysaccharide biosynthetic process"/>
    <property type="evidence" value="ECO:0007669"/>
    <property type="project" value="TreeGrafter"/>
</dbReference>